<dbReference type="AlphaFoldDB" id="A0A5R9AFC6"/>
<reference evidence="2" key="2">
    <citation type="submission" date="2019-06" db="EMBL/GenBank/DDBJ databases">
        <title>AzeR, a transcriptional regulator that responds to azelaic acid in Pseudomonas nitroreducens.</title>
        <authorList>
            <person name="Bez C."/>
            <person name="Javvadi S.G."/>
            <person name="Bertani I."/>
            <person name="Devescovi G."/>
            <person name="Studholme D.J."/>
            <person name="Geller A."/>
            <person name="Levy A."/>
            <person name="Venturi V."/>
        </authorList>
    </citation>
    <scope>NUCLEOTIDE SEQUENCE [LARGE SCALE GENOMIC DNA]</scope>
    <source>
        <strain evidence="2">DSM 9128</strain>
    </source>
</reference>
<name>A0A5R9AFC6_PSENT</name>
<dbReference type="RefSeq" id="WP_138213530.1">
    <property type="nucleotide sequence ID" value="NZ_VASG01000002.1"/>
</dbReference>
<dbReference type="Proteomes" id="UP000307510">
    <property type="component" value="Unassembled WGS sequence"/>
</dbReference>
<proteinExistence type="predicted"/>
<dbReference type="PROSITE" id="PS51257">
    <property type="entry name" value="PROKAR_LIPOPROTEIN"/>
    <property type="match status" value="1"/>
</dbReference>
<evidence type="ECO:0008006" key="3">
    <source>
        <dbReference type="Google" id="ProtNLM"/>
    </source>
</evidence>
<comment type="caution">
    <text evidence="1">The sequence shown here is derived from an EMBL/GenBank/DDBJ whole genome shotgun (WGS) entry which is preliminary data.</text>
</comment>
<reference evidence="1 2" key="1">
    <citation type="submission" date="2019-05" db="EMBL/GenBank/DDBJ databases">
        <authorList>
            <person name="Moore K."/>
            <person name="O'Neill P."/>
            <person name="Farbos A."/>
            <person name="Studholme D.J."/>
        </authorList>
    </citation>
    <scope>NUCLEOTIDE SEQUENCE [LARGE SCALE GENOMIC DNA]</scope>
    <source>
        <strain evidence="1 2">DSM 9128</strain>
    </source>
</reference>
<evidence type="ECO:0000313" key="1">
    <source>
        <dbReference type="EMBL" id="TLP76577.1"/>
    </source>
</evidence>
<protein>
    <recommendedName>
        <fullName evidence="3">Lipoprotein</fullName>
    </recommendedName>
</protein>
<evidence type="ECO:0000313" key="2">
    <source>
        <dbReference type="Proteomes" id="UP000307510"/>
    </source>
</evidence>
<accession>A0A5R9AFC6</accession>
<dbReference type="EMBL" id="VASG01000002">
    <property type="protein sequence ID" value="TLP76577.1"/>
    <property type="molecule type" value="Genomic_DNA"/>
</dbReference>
<gene>
    <name evidence="1" type="ORF">FEA48_09285</name>
</gene>
<organism evidence="1 2">
    <name type="scientific">Pseudomonas nitroreducens</name>
    <dbReference type="NCBI Taxonomy" id="46680"/>
    <lineage>
        <taxon>Bacteria</taxon>
        <taxon>Pseudomonadati</taxon>
        <taxon>Pseudomonadota</taxon>
        <taxon>Gammaproteobacteria</taxon>
        <taxon>Pseudomonadales</taxon>
        <taxon>Pseudomonadaceae</taxon>
        <taxon>Pseudomonas</taxon>
    </lineage>
</organism>
<sequence>MLTKNLCLLAIGSALLTGCMTLSGYYQLTAYDTNGEVVMGDRKNIAEGSGIYTVRNALCGIPSVATVVIRDNKTGDELKGESPYRCR</sequence>